<sequence>MAFICQQHRKKYENLGDQDLINYWFHWMQGSETPYQNKEWKNALPFVGGAFDLATMLIKRNPDAPLILNLMSLSAIYASNILHHMDREEESDQVILYTQELLLEEKPATLNDSKYFKTLCDESAHNDFVKSHLNMHLYQREYISESLH</sequence>
<accession>A0AAW7XN47</accession>
<dbReference type="RefSeq" id="WP_075180117.1">
    <property type="nucleotide sequence ID" value="NZ_JAHHDZ010000014.1"/>
</dbReference>
<comment type="caution">
    <text evidence="1">The sequence shown here is derived from an EMBL/GenBank/DDBJ whole genome shotgun (WGS) entry which is preliminary data.</text>
</comment>
<reference evidence="1" key="1">
    <citation type="submission" date="2023-07" db="EMBL/GenBank/DDBJ databases">
        <title>Genome content predicts the carbon catabolic preferences of heterotrophic bacteria.</title>
        <authorList>
            <person name="Gralka M."/>
        </authorList>
    </citation>
    <scope>NUCLEOTIDE SEQUENCE</scope>
    <source>
        <strain evidence="1">I2M16</strain>
    </source>
</reference>
<dbReference type="Proteomes" id="UP001169862">
    <property type="component" value="Unassembled WGS sequence"/>
</dbReference>
<evidence type="ECO:0000313" key="2">
    <source>
        <dbReference type="Proteomes" id="UP001169862"/>
    </source>
</evidence>
<organism evidence="1 2">
    <name type="scientific">Neptunomonas phycophila</name>
    <dbReference type="NCBI Taxonomy" id="1572645"/>
    <lineage>
        <taxon>Bacteria</taxon>
        <taxon>Pseudomonadati</taxon>
        <taxon>Pseudomonadota</taxon>
        <taxon>Gammaproteobacteria</taxon>
        <taxon>Oceanospirillales</taxon>
        <taxon>Oceanospirillaceae</taxon>
        <taxon>Neptunomonas</taxon>
    </lineage>
</organism>
<dbReference type="EMBL" id="JAUOPG010000010">
    <property type="protein sequence ID" value="MDO6454773.1"/>
    <property type="molecule type" value="Genomic_DNA"/>
</dbReference>
<evidence type="ECO:0008006" key="3">
    <source>
        <dbReference type="Google" id="ProtNLM"/>
    </source>
</evidence>
<evidence type="ECO:0000313" key="1">
    <source>
        <dbReference type="EMBL" id="MDO6454773.1"/>
    </source>
</evidence>
<protein>
    <recommendedName>
        <fullName evidence="3">DUF924 domain-containing protein</fullName>
    </recommendedName>
</protein>
<name>A0AAW7XN47_9GAMM</name>
<dbReference type="AlphaFoldDB" id="A0AAW7XN47"/>
<gene>
    <name evidence="1" type="ORF">Q4490_14470</name>
</gene>
<proteinExistence type="predicted"/>